<sequence>MAPGRVKKFLASLPFGSAARSRRSHESHSGPVTAETAAAEDSNPTIGIETTPSPATFRMDPEKAKEYLAKIEKFRVLVMGRANAGKTTILQRVCNTVDKPDIFDAKGNMIDNVVVEGSLGRGYHNIEHELVFKSNPGFVFHDSSGFEAGSAQQFDKMKKFVVDHAAARTLQKRIHAIWYCIPMTDYQRTVTAAEQKFFNECDTGHVPVVVLLTKVDALHLAAIEELLDEGLEMEEAKKRAPERETLLLEKWQTHIKQILDQCQFPPKMYLALTKMHNESADCTTLMQSTASALNEEGLQRLLISTQQSSIGLCIEYAVYRVVGRMIRQVIEMGKKYDITAFESAVLSWFPKHSVSV</sequence>
<accession>A0A0C3NYJ1</accession>
<reference evidence="3" key="2">
    <citation type="submission" date="2015-01" db="EMBL/GenBank/DDBJ databases">
        <title>Evolutionary Origins and Diversification of the Mycorrhizal Mutualists.</title>
        <authorList>
            <consortium name="DOE Joint Genome Institute"/>
            <consortium name="Mycorrhizal Genomics Consortium"/>
            <person name="Kohler A."/>
            <person name="Kuo A."/>
            <person name="Nagy L.G."/>
            <person name="Floudas D."/>
            <person name="Copeland A."/>
            <person name="Barry K.W."/>
            <person name="Cichocki N."/>
            <person name="Veneault-Fourrey C."/>
            <person name="LaButti K."/>
            <person name="Lindquist E.A."/>
            <person name="Lipzen A."/>
            <person name="Lundell T."/>
            <person name="Morin E."/>
            <person name="Murat C."/>
            <person name="Riley R."/>
            <person name="Ohm R."/>
            <person name="Sun H."/>
            <person name="Tunlid A."/>
            <person name="Henrissat B."/>
            <person name="Grigoriev I.V."/>
            <person name="Hibbett D.S."/>
            <person name="Martin F."/>
        </authorList>
    </citation>
    <scope>NUCLEOTIDE SEQUENCE [LARGE SCALE GENOMIC DNA]</scope>
    <source>
        <strain evidence="3">Marx 270</strain>
    </source>
</reference>
<keyword evidence="3" id="KW-1185">Reference proteome</keyword>
<proteinExistence type="predicted"/>
<dbReference type="InParanoid" id="A0A0C3NYJ1"/>
<evidence type="ECO:0000313" key="2">
    <source>
        <dbReference type="EMBL" id="KIO00219.1"/>
    </source>
</evidence>
<dbReference type="HOGENOM" id="CLU_023805_1_0_1"/>
<dbReference type="SUPFAM" id="SSF52540">
    <property type="entry name" value="P-loop containing nucleoside triphosphate hydrolases"/>
    <property type="match status" value="1"/>
</dbReference>
<dbReference type="InterPro" id="IPR027417">
    <property type="entry name" value="P-loop_NTPase"/>
</dbReference>
<evidence type="ECO:0000256" key="1">
    <source>
        <dbReference type="SAM" id="MobiDB-lite"/>
    </source>
</evidence>
<dbReference type="CDD" id="cd00882">
    <property type="entry name" value="Ras_like_GTPase"/>
    <property type="match status" value="1"/>
</dbReference>
<feature type="compositionally biased region" description="Polar residues" evidence="1">
    <location>
        <begin position="42"/>
        <end position="54"/>
    </location>
</feature>
<reference evidence="2 3" key="1">
    <citation type="submission" date="2014-04" db="EMBL/GenBank/DDBJ databases">
        <authorList>
            <consortium name="DOE Joint Genome Institute"/>
            <person name="Kuo A."/>
            <person name="Kohler A."/>
            <person name="Costa M.D."/>
            <person name="Nagy L.G."/>
            <person name="Floudas D."/>
            <person name="Copeland A."/>
            <person name="Barry K.W."/>
            <person name="Cichocki N."/>
            <person name="Veneault-Fourrey C."/>
            <person name="LaButti K."/>
            <person name="Lindquist E.A."/>
            <person name="Lipzen A."/>
            <person name="Lundell T."/>
            <person name="Morin E."/>
            <person name="Murat C."/>
            <person name="Sun H."/>
            <person name="Tunlid A."/>
            <person name="Henrissat B."/>
            <person name="Grigoriev I.V."/>
            <person name="Hibbett D.S."/>
            <person name="Martin F."/>
            <person name="Nordberg H.P."/>
            <person name="Cantor M.N."/>
            <person name="Hua S.X."/>
        </authorList>
    </citation>
    <scope>NUCLEOTIDE SEQUENCE [LARGE SCALE GENOMIC DNA]</scope>
    <source>
        <strain evidence="2 3">Marx 270</strain>
    </source>
</reference>
<dbReference type="OrthoDB" id="10346618at2759"/>
<evidence type="ECO:0008006" key="4">
    <source>
        <dbReference type="Google" id="ProtNLM"/>
    </source>
</evidence>
<gene>
    <name evidence="2" type="ORF">M404DRAFT_1004142</name>
</gene>
<evidence type="ECO:0000313" key="3">
    <source>
        <dbReference type="Proteomes" id="UP000054217"/>
    </source>
</evidence>
<protein>
    <recommendedName>
        <fullName evidence="4">G domain-containing protein</fullName>
    </recommendedName>
</protein>
<name>A0A0C3NYJ1_PISTI</name>
<dbReference type="AlphaFoldDB" id="A0A0C3NYJ1"/>
<dbReference type="EMBL" id="KN831998">
    <property type="protein sequence ID" value="KIO00219.1"/>
    <property type="molecule type" value="Genomic_DNA"/>
</dbReference>
<dbReference type="Gene3D" id="3.40.50.300">
    <property type="entry name" value="P-loop containing nucleotide triphosphate hydrolases"/>
    <property type="match status" value="1"/>
</dbReference>
<organism evidence="2 3">
    <name type="scientific">Pisolithus tinctorius Marx 270</name>
    <dbReference type="NCBI Taxonomy" id="870435"/>
    <lineage>
        <taxon>Eukaryota</taxon>
        <taxon>Fungi</taxon>
        <taxon>Dikarya</taxon>
        <taxon>Basidiomycota</taxon>
        <taxon>Agaricomycotina</taxon>
        <taxon>Agaricomycetes</taxon>
        <taxon>Agaricomycetidae</taxon>
        <taxon>Boletales</taxon>
        <taxon>Sclerodermatineae</taxon>
        <taxon>Pisolithaceae</taxon>
        <taxon>Pisolithus</taxon>
    </lineage>
</organism>
<dbReference type="Proteomes" id="UP000054217">
    <property type="component" value="Unassembled WGS sequence"/>
</dbReference>
<feature type="region of interest" description="Disordered" evidence="1">
    <location>
        <begin position="17"/>
        <end position="58"/>
    </location>
</feature>